<dbReference type="OMA" id="QKTKYVW"/>
<dbReference type="SUPFAM" id="SSF81653">
    <property type="entry name" value="Calcium ATPase, transduction domain A"/>
    <property type="match status" value="1"/>
</dbReference>
<dbReference type="GO" id="GO:0019829">
    <property type="term" value="F:ATPase-coupled monoatomic cation transmembrane transporter activity"/>
    <property type="evidence" value="ECO:0007669"/>
    <property type="project" value="TreeGrafter"/>
</dbReference>
<dbReference type="GeneID" id="24918161"/>
<dbReference type="PROSITE" id="PS00154">
    <property type="entry name" value="ATPASE_E1_E2"/>
    <property type="match status" value="1"/>
</dbReference>
<feature type="transmembrane region" description="Helical" evidence="10">
    <location>
        <begin position="980"/>
        <end position="1000"/>
    </location>
</feature>
<dbReference type="PANTHER" id="PTHR45630:SF7">
    <property type="entry name" value="ENDOPLASMIC RETICULUM TRANSMEMBRANE HELIX TRANSLOCASE"/>
    <property type="match status" value="1"/>
</dbReference>
<dbReference type="InterPro" id="IPR008250">
    <property type="entry name" value="ATPase_P-typ_transduc_dom_A_sf"/>
</dbReference>
<dbReference type="PRINTS" id="PR00119">
    <property type="entry name" value="CATATPASE"/>
</dbReference>
<dbReference type="Pfam" id="PF13246">
    <property type="entry name" value="Cation_ATPase"/>
    <property type="match status" value="1"/>
</dbReference>
<evidence type="ECO:0000313" key="13">
    <source>
        <dbReference type="Proteomes" id="UP000008312"/>
    </source>
</evidence>
<evidence type="ECO:0000256" key="3">
    <source>
        <dbReference type="ARBA" id="ARBA00022723"/>
    </source>
</evidence>
<protein>
    <recommendedName>
        <fullName evidence="11">P-type ATPase A domain-containing protein</fullName>
    </recommendedName>
</protein>
<organism evidence="12">
    <name type="scientific">Blastocystis hominis</name>
    <dbReference type="NCBI Taxonomy" id="12968"/>
    <lineage>
        <taxon>Eukaryota</taxon>
        <taxon>Sar</taxon>
        <taxon>Stramenopiles</taxon>
        <taxon>Bigyra</taxon>
        <taxon>Opalozoa</taxon>
        <taxon>Opalinata</taxon>
        <taxon>Blastocystidae</taxon>
        <taxon>Blastocystis</taxon>
    </lineage>
</organism>
<dbReference type="InterPro" id="IPR044492">
    <property type="entry name" value="P_typ_ATPase_HD_dom"/>
</dbReference>
<dbReference type="SFLD" id="SFLDF00027">
    <property type="entry name" value="p-type_atpase"/>
    <property type="match status" value="1"/>
</dbReference>
<keyword evidence="13" id="KW-1185">Reference proteome</keyword>
<evidence type="ECO:0000256" key="6">
    <source>
        <dbReference type="ARBA" id="ARBA00022842"/>
    </source>
</evidence>
<dbReference type="InterPro" id="IPR036412">
    <property type="entry name" value="HAD-like_sf"/>
</dbReference>
<proteinExistence type="predicted"/>
<dbReference type="SFLD" id="SFLDS00003">
    <property type="entry name" value="Haloacid_Dehalogenase"/>
    <property type="match status" value="1"/>
</dbReference>
<keyword evidence="5" id="KW-0067">ATP-binding</keyword>
<keyword evidence="6" id="KW-0460">Magnesium</keyword>
<dbReference type="AlphaFoldDB" id="D8LYA8"/>
<dbReference type="Gene3D" id="3.40.50.1000">
    <property type="entry name" value="HAD superfamily/HAD-like"/>
    <property type="match status" value="1"/>
</dbReference>
<evidence type="ECO:0000259" key="11">
    <source>
        <dbReference type="Pfam" id="PF00122"/>
    </source>
</evidence>
<gene>
    <name evidence="12" type="ORF">GSBLH_T00000873001</name>
</gene>
<dbReference type="GO" id="GO:0005524">
    <property type="term" value="F:ATP binding"/>
    <property type="evidence" value="ECO:0007669"/>
    <property type="project" value="UniProtKB-KW"/>
</dbReference>
<feature type="transmembrane region" description="Helical" evidence="10">
    <location>
        <begin position="897"/>
        <end position="920"/>
    </location>
</feature>
<feature type="transmembrane region" description="Helical" evidence="10">
    <location>
        <begin position="6"/>
        <end position="27"/>
    </location>
</feature>
<dbReference type="InterPro" id="IPR023299">
    <property type="entry name" value="ATPase_P-typ_cyto_dom_N"/>
</dbReference>
<dbReference type="InParanoid" id="D8LYA8"/>
<dbReference type="InterPro" id="IPR023298">
    <property type="entry name" value="ATPase_P-typ_TM_dom_sf"/>
</dbReference>
<dbReference type="InterPro" id="IPR023214">
    <property type="entry name" value="HAD_sf"/>
</dbReference>
<name>D8LYA8_BLAHO</name>
<dbReference type="InterPro" id="IPR018303">
    <property type="entry name" value="ATPase_P-typ_P_site"/>
</dbReference>
<sequence length="1050" mass="117472">MEIPSFWSLFFEHATAPFFVFQVFSVLLWCIDDYVGYTLFTLGMLVIMESLQVKQQILSMKSLRDMRTESFPVLVYRNKVWKRISSRQLVPGDLISLSSQRIHDSLWENDDSSVVAPCDCLLLNGSCVVNEAVLTGESVPKSKIGISAMVTAETRHQCLAIAEEHNLHRRHMVYGGTKIILHKADYSESSLKDVSKPANQGCIAYVIRTGFYTSQGDMLRNMMYSSARTSANNRESFIFIFILLIFAILSALYVYRTGSRDPKRNHWKLILHCIMIITNVVPPELPLELSYAVNNSLINLSKKGIFCTEPFRIPFAGRVRTCYFDKTGTLTSDKLVLLGVASCESPDEGVLHSVGQLPIDATSVMAACQELVWVNGKLLGNQMELTALEHSGWDFAAASGTLSPPKWMRSKGARSLTPVFRYGFESANRRMAVVCKVESARGLRVLVKGAPEMLRGLLREVPAHYESVYKHHTLQGKRVLAMAWKDLPESVSPHDLKTLPRSAVESNLTFCGFLLFDCPLKSSTRSTVQSLIDNRYRVKIITGDNPYTACEIAKQCGIIPASSEVLVLASSPIALLGEPRLPDALPDLRRRPSRARRAASPVRPRAERFLLVCSPRCAGSLLLDQPAVLETLTPFVTIFARMSPQQKGDTIRATKASGTYCLMCGDGTNDVAALKQSHVGVSILSNVEIEDYVADREAQLHEHAEKDDWDRLVANEQFERFVERAPSPALQLAYRTVGGRRMPIRSHFASKQSALAGAASHSSPASVQSEFQKSPRFLDLEDWRDQLMREASENVQLKLGDASIASPFTCKSTGIDKVLQILRFGRCTLVTTFQIYIILALNSLIGAYSMSVLYMDGVKNGDFQMTISGVLIAGIFFFISSSKPLRVLSPEHPPSKLFSGSILATISLQFMVHFGIMYVIRKMTLPYVSLGSEELSPDAEFVPNVLNTVVFLLDIIMQLFVFIVNYQGHPFMQSIRENKPLFYAFCVSFSFFFVLTLEIIPPLNRWMQLVPFPSQEFKFQFLGLSLLDGLLAYLCDRALKWIRKVVGKRE</sequence>
<dbReference type="Gene3D" id="2.70.150.10">
    <property type="entry name" value="Calcium-transporting ATPase, cytoplasmic transduction domain A"/>
    <property type="match status" value="1"/>
</dbReference>
<evidence type="ECO:0000313" key="12">
    <source>
        <dbReference type="EMBL" id="CBK20563.2"/>
    </source>
</evidence>
<evidence type="ECO:0000256" key="5">
    <source>
        <dbReference type="ARBA" id="ARBA00022840"/>
    </source>
</evidence>
<dbReference type="EMBL" id="FN668639">
    <property type="protein sequence ID" value="CBK20563.2"/>
    <property type="molecule type" value="Genomic_DNA"/>
</dbReference>
<feature type="transmembrane region" description="Helical" evidence="10">
    <location>
        <begin position="867"/>
        <end position="885"/>
    </location>
</feature>
<evidence type="ECO:0000256" key="9">
    <source>
        <dbReference type="ARBA" id="ARBA00023136"/>
    </source>
</evidence>
<dbReference type="PANTHER" id="PTHR45630">
    <property type="entry name" value="CATION-TRANSPORTING ATPASE-RELATED"/>
    <property type="match status" value="1"/>
</dbReference>
<feature type="transmembrane region" description="Helical" evidence="10">
    <location>
        <begin position="34"/>
        <end position="53"/>
    </location>
</feature>
<comment type="subcellular location">
    <subcellularLocation>
        <location evidence="1">Membrane</location>
        <topology evidence="1">Multi-pass membrane protein</topology>
    </subcellularLocation>
</comment>
<evidence type="ECO:0000256" key="4">
    <source>
        <dbReference type="ARBA" id="ARBA00022741"/>
    </source>
</evidence>
<evidence type="ECO:0000256" key="1">
    <source>
        <dbReference type="ARBA" id="ARBA00004141"/>
    </source>
</evidence>
<feature type="transmembrane region" description="Helical" evidence="10">
    <location>
        <begin position="236"/>
        <end position="255"/>
    </location>
</feature>
<dbReference type="SFLD" id="SFLDG00002">
    <property type="entry name" value="C1.7:_P-type_atpase_like"/>
    <property type="match status" value="1"/>
</dbReference>
<evidence type="ECO:0000256" key="8">
    <source>
        <dbReference type="ARBA" id="ARBA00022989"/>
    </source>
</evidence>
<evidence type="ECO:0000256" key="7">
    <source>
        <dbReference type="ARBA" id="ARBA00022967"/>
    </source>
</evidence>
<evidence type="ECO:0000256" key="10">
    <source>
        <dbReference type="SAM" id="Phobius"/>
    </source>
</evidence>
<dbReference type="SUPFAM" id="SSF81660">
    <property type="entry name" value="Metal cation-transporting ATPase, ATP-binding domain N"/>
    <property type="match status" value="1"/>
</dbReference>
<dbReference type="RefSeq" id="XP_012894611.1">
    <property type="nucleotide sequence ID" value="XM_013039157.1"/>
</dbReference>
<dbReference type="InterPro" id="IPR006544">
    <property type="entry name" value="P-type_TPase_V"/>
</dbReference>
<keyword evidence="7" id="KW-1278">Translocase</keyword>
<feature type="transmembrane region" description="Helical" evidence="10">
    <location>
        <begin position="1020"/>
        <end position="1039"/>
    </location>
</feature>
<evidence type="ECO:0000256" key="2">
    <source>
        <dbReference type="ARBA" id="ARBA00022692"/>
    </source>
</evidence>
<reference evidence="12" key="1">
    <citation type="submission" date="2010-02" db="EMBL/GenBank/DDBJ databases">
        <title>Sequencing and annotation of the Blastocystis hominis genome.</title>
        <authorList>
            <person name="Wincker P."/>
        </authorList>
    </citation>
    <scope>NUCLEOTIDE SEQUENCE</scope>
    <source>
        <strain evidence="12">Singapore isolate B</strain>
    </source>
</reference>
<keyword evidence="3" id="KW-0479">Metal-binding</keyword>
<keyword evidence="4" id="KW-0547">Nucleotide-binding</keyword>
<dbReference type="Gene3D" id="3.40.1110.10">
    <property type="entry name" value="Calcium-transporting ATPase, cytoplasmic domain N"/>
    <property type="match status" value="1"/>
</dbReference>
<dbReference type="FunCoup" id="D8LYA8">
    <property type="interactions" value="512"/>
</dbReference>
<dbReference type="GO" id="GO:0046872">
    <property type="term" value="F:metal ion binding"/>
    <property type="evidence" value="ECO:0007669"/>
    <property type="project" value="UniProtKB-KW"/>
</dbReference>
<keyword evidence="2 10" id="KW-0812">Transmembrane</keyword>
<dbReference type="SUPFAM" id="SSF81665">
    <property type="entry name" value="Calcium ATPase, transmembrane domain M"/>
    <property type="match status" value="1"/>
</dbReference>
<dbReference type="OrthoDB" id="48943at2759"/>
<keyword evidence="9 10" id="KW-0472">Membrane</keyword>
<keyword evidence="8 10" id="KW-1133">Transmembrane helix</keyword>
<feature type="transmembrane region" description="Helical" evidence="10">
    <location>
        <begin position="833"/>
        <end position="855"/>
    </location>
</feature>
<feature type="domain" description="P-type ATPase A" evidence="11">
    <location>
        <begin position="73"/>
        <end position="180"/>
    </location>
</feature>
<dbReference type="Proteomes" id="UP000008312">
    <property type="component" value="Unassembled WGS sequence"/>
</dbReference>
<dbReference type="NCBIfam" id="TIGR01657">
    <property type="entry name" value="P-ATPase-V"/>
    <property type="match status" value="1"/>
</dbReference>
<dbReference type="SUPFAM" id="SSF56784">
    <property type="entry name" value="HAD-like"/>
    <property type="match status" value="1"/>
</dbReference>
<dbReference type="GO" id="GO:0005789">
    <property type="term" value="C:endoplasmic reticulum membrane"/>
    <property type="evidence" value="ECO:0007669"/>
    <property type="project" value="TreeGrafter"/>
</dbReference>
<dbReference type="InterPro" id="IPR059000">
    <property type="entry name" value="ATPase_P-type_domA"/>
</dbReference>
<dbReference type="GO" id="GO:0006874">
    <property type="term" value="P:intracellular calcium ion homeostasis"/>
    <property type="evidence" value="ECO:0007669"/>
    <property type="project" value="TreeGrafter"/>
</dbReference>
<dbReference type="Pfam" id="PF00122">
    <property type="entry name" value="E1-E2_ATPase"/>
    <property type="match status" value="1"/>
</dbReference>
<dbReference type="GO" id="GO:0015662">
    <property type="term" value="F:P-type ion transporter activity"/>
    <property type="evidence" value="ECO:0007669"/>
    <property type="project" value="TreeGrafter"/>
</dbReference>
<accession>D8LYA8</accession>